<evidence type="ECO:0000313" key="3">
    <source>
        <dbReference type="Proteomes" id="UP000003374"/>
    </source>
</evidence>
<evidence type="ECO:0000313" key="2">
    <source>
        <dbReference type="EMBL" id="EAR23196.1"/>
    </source>
</evidence>
<dbReference type="STRING" id="314278.NB231_15288"/>
<protein>
    <recommendedName>
        <fullName evidence="4">Transposase</fullName>
    </recommendedName>
</protein>
<organism evidence="2 3">
    <name type="scientific">Nitrococcus mobilis Nb-231</name>
    <dbReference type="NCBI Taxonomy" id="314278"/>
    <lineage>
        <taxon>Bacteria</taxon>
        <taxon>Pseudomonadati</taxon>
        <taxon>Pseudomonadota</taxon>
        <taxon>Gammaproteobacteria</taxon>
        <taxon>Chromatiales</taxon>
        <taxon>Ectothiorhodospiraceae</taxon>
        <taxon>Nitrococcus</taxon>
    </lineage>
</organism>
<evidence type="ECO:0008006" key="4">
    <source>
        <dbReference type="Google" id="ProtNLM"/>
    </source>
</evidence>
<dbReference type="SUPFAM" id="SSF53098">
    <property type="entry name" value="Ribonuclease H-like"/>
    <property type="match status" value="1"/>
</dbReference>
<proteinExistence type="predicted"/>
<keyword evidence="3" id="KW-1185">Reference proteome</keyword>
<name>A4BLK8_9GAMM</name>
<dbReference type="InterPro" id="IPR012337">
    <property type="entry name" value="RNaseH-like_sf"/>
</dbReference>
<feature type="region of interest" description="Disordered" evidence="1">
    <location>
        <begin position="47"/>
        <end position="71"/>
    </location>
</feature>
<comment type="caution">
    <text evidence="2">The sequence shown here is derived from an EMBL/GenBank/DDBJ whole genome shotgun (WGS) entry which is preliminary data.</text>
</comment>
<accession>A4BLK8</accession>
<dbReference type="RefSeq" id="WP_005004204.1">
    <property type="nucleotide sequence ID" value="NZ_CH672427.1"/>
</dbReference>
<dbReference type="OrthoDB" id="6448153at2"/>
<dbReference type="Gene3D" id="3.90.350.10">
    <property type="entry name" value="Transposase Inhibitor Protein From Tn5, Chain A, domain 1"/>
    <property type="match status" value="1"/>
</dbReference>
<dbReference type="Proteomes" id="UP000003374">
    <property type="component" value="Unassembled WGS sequence"/>
</dbReference>
<dbReference type="HOGENOM" id="CLU_2735942_0_0_6"/>
<sequence length="71" mass="8195">MSYRHALADELGGTGKDKSAKSRGYLVHSVLVVDHDTEFTLGLSDQQRRCRDASKKHKRKQRDYLDKESFK</sequence>
<gene>
    <name evidence="2" type="ORF">NB231_15288</name>
</gene>
<feature type="compositionally biased region" description="Basic and acidic residues" evidence="1">
    <location>
        <begin position="62"/>
        <end position="71"/>
    </location>
</feature>
<evidence type="ECO:0000256" key="1">
    <source>
        <dbReference type="SAM" id="MobiDB-lite"/>
    </source>
</evidence>
<reference evidence="2 3" key="1">
    <citation type="submission" date="2006-02" db="EMBL/GenBank/DDBJ databases">
        <authorList>
            <person name="Waterbury J."/>
            <person name="Ferriera S."/>
            <person name="Johnson J."/>
            <person name="Kravitz S."/>
            <person name="Halpern A."/>
            <person name="Remington K."/>
            <person name="Beeson K."/>
            <person name="Tran B."/>
            <person name="Rogers Y.-H."/>
            <person name="Friedman R."/>
            <person name="Venter J.C."/>
        </authorList>
    </citation>
    <scope>NUCLEOTIDE SEQUENCE [LARGE SCALE GENOMIC DNA]</scope>
    <source>
        <strain evidence="2 3">Nb-231</strain>
    </source>
</reference>
<feature type="region of interest" description="Disordered" evidence="1">
    <location>
        <begin position="1"/>
        <end position="21"/>
    </location>
</feature>
<dbReference type="AlphaFoldDB" id="A4BLK8"/>
<dbReference type="EMBL" id="AAOF01000001">
    <property type="protein sequence ID" value="EAR23196.1"/>
    <property type="molecule type" value="Genomic_DNA"/>
</dbReference>